<protein>
    <submittedName>
        <fullName evidence="2">Uncharacterized protein</fullName>
    </submittedName>
</protein>
<gene>
    <name evidence="2" type="ORF">EJ02DRAFT_469967</name>
</gene>
<dbReference type="Proteomes" id="UP000800038">
    <property type="component" value="Unassembled WGS sequence"/>
</dbReference>
<accession>A0A6A5SAZ3</accession>
<dbReference type="AlphaFoldDB" id="A0A6A5SAZ3"/>
<sequence length="107" mass="12078">MYAKIFWAALNKLNNLNLVLPKQGIVYQFILAIEDTYPDKAQDIRHNLCQSKDVTLDLLIHELNNKARRNNPVKAAAFAAKHNTNNTADNQRGSSRGQGRGRCSQSR</sequence>
<evidence type="ECO:0000313" key="3">
    <source>
        <dbReference type="Proteomes" id="UP000800038"/>
    </source>
</evidence>
<feature type="region of interest" description="Disordered" evidence="1">
    <location>
        <begin position="78"/>
        <end position="107"/>
    </location>
</feature>
<feature type="compositionally biased region" description="Low complexity" evidence="1">
    <location>
        <begin position="91"/>
        <end position="107"/>
    </location>
</feature>
<dbReference type="EMBL" id="ML976154">
    <property type="protein sequence ID" value="KAF1937103.1"/>
    <property type="molecule type" value="Genomic_DNA"/>
</dbReference>
<organism evidence="2 3">
    <name type="scientific">Clathrospora elynae</name>
    <dbReference type="NCBI Taxonomy" id="706981"/>
    <lineage>
        <taxon>Eukaryota</taxon>
        <taxon>Fungi</taxon>
        <taxon>Dikarya</taxon>
        <taxon>Ascomycota</taxon>
        <taxon>Pezizomycotina</taxon>
        <taxon>Dothideomycetes</taxon>
        <taxon>Pleosporomycetidae</taxon>
        <taxon>Pleosporales</taxon>
        <taxon>Diademaceae</taxon>
        <taxon>Clathrospora</taxon>
    </lineage>
</organism>
<evidence type="ECO:0000256" key="1">
    <source>
        <dbReference type="SAM" id="MobiDB-lite"/>
    </source>
</evidence>
<proteinExistence type="predicted"/>
<name>A0A6A5SAZ3_9PLEO</name>
<reference evidence="2" key="1">
    <citation type="journal article" date="2020" name="Stud. Mycol.">
        <title>101 Dothideomycetes genomes: a test case for predicting lifestyles and emergence of pathogens.</title>
        <authorList>
            <person name="Haridas S."/>
            <person name="Albert R."/>
            <person name="Binder M."/>
            <person name="Bloem J."/>
            <person name="Labutti K."/>
            <person name="Salamov A."/>
            <person name="Andreopoulos B."/>
            <person name="Baker S."/>
            <person name="Barry K."/>
            <person name="Bills G."/>
            <person name="Bluhm B."/>
            <person name="Cannon C."/>
            <person name="Castanera R."/>
            <person name="Culley D."/>
            <person name="Daum C."/>
            <person name="Ezra D."/>
            <person name="Gonzalez J."/>
            <person name="Henrissat B."/>
            <person name="Kuo A."/>
            <person name="Liang C."/>
            <person name="Lipzen A."/>
            <person name="Lutzoni F."/>
            <person name="Magnuson J."/>
            <person name="Mondo S."/>
            <person name="Nolan M."/>
            <person name="Ohm R."/>
            <person name="Pangilinan J."/>
            <person name="Park H.-J."/>
            <person name="Ramirez L."/>
            <person name="Alfaro M."/>
            <person name="Sun H."/>
            <person name="Tritt A."/>
            <person name="Yoshinaga Y."/>
            <person name="Zwiers L.-H."/>
            <person name="Turgeon B."/>
            <person name="Goodwin S."/>
            <person name="Spatafora J."/>
            <person name="Crous P."/>
            <person name="Grigoriev I."/>
        </authorList>
    </citation>
    <scope>NUCLEOTIDE SEQUENCE</scope>
    <source>
        <strain evidence="2">CBS 161.51</strain>
    </source>
</reference>
<evidence type="ECO:0000313" key="2">
    <source>
        <dbReference type="EMBL" id="KAF1937103.1"/>
    </source>
</evidence>
<keyword evidence="3" id="KW-1185">Reference proteome</keyword>